<proteinExistence type="predicted"/>
<comment type="caution">
    <text evidence="1">The sequence shown here is derived from an EMBL/GenBank/DDBJ whole genome shotgun (WGS) entry which is preliminary data.</text>
</comment>
<sequence>MDKEFKIQQLLVEACRETDYVLPDFEPMTILKVCGHPDSIDQDNVYHSFQTLLDDRAPYAAPYLVWEEESDCHHNADGIEADGHRLVAYFTETVNLNEIKPLIELSLRQEFKRQGLKMEDHPVIITHATGDYYSRNTLGRPLHPK</sequence>
<dbReference type="EMBL" id="QFQB01000148">
    <property type="protein sequence ID" value="PZQ43526.1"/>
    <property type="molecule type" value="Genomic_DNA"/>
</dbReference>
<gene>
    <name evidence="1" type="ORF">DI551_11970</name>
</gene>
<reference evidence="1 2" key="1">
    <citation type="submission" date="2017-08" db="EMBL/GenBank/DDBJ databases">
        <title>Infants hospitalized years apart are colonized by the same room-sourced microbial strains.</title>
        <authorList>
            <person name="Brooks B."/>
            <person name="Olm M.R."/>
            <person name="Firek B.A."/>
            <person name="Baker R."/>
            <person name="Thomas B.C."/>
            <person name="Morowitz M.J."/>
            <person name="Banfield J.F."/>
        </authorList>
    </citation>
    <scope>NUCLEOTIDE SEQUENCE [LARGE SCALE GENOMIC DNA]</scope>
    <source>
        <strain evidence="1">S2_005_002_R2_29</strain>
    </source>
</reference>
<dbReference type="Proteomes" id="UP000249417">
    <property type="component" value="Unassembled WGS sequence"/>
</dbReference>
<name>A0A2W5MQR0_9BACT</name>
<evidence type="ECO:0000313" key="2">
    <source>
        <dbReference type="Proteomes" id="UP000249417"/>
    </source>
</evidence>
<dbReference type="AlphaFoldDB" id="A0A2W5MQR0"/>
<organism evidence="1 2">
    <name type="scientific">Micavibrio aeruginosavorus</name>
    <dbReference type="NCBI Taxonomy" id="349221"/>
    <lineage>
        <taxon>Bacteria</taxon>
        <taxon>Pseudomonadati</taxon>
        <taxon>Bdellovibrionota</taxon>
        <taxon>Bdellovibrionia</taxon>
        <taxon>Bdellovibrionales</taxon>
        <taxon>Pseudobdellovibrionaceae</taxon>
        <taxon>Micavibrio</taxon>
    </lineage>
</organism>
<protein>
    <submittedName>
        <fullName evidence="1">Uncharacterized protein</fullName>
    </submittedName>
</protein>
<accession>A0A2W5MQR0</accession>
<evidence type="ECO:0000313" key="1">
    <source>
        <dbReference type="EMBL" id="PZQ43526.1"/>
    </source>
</evidence>